<feature type="region of interest" description="Disordered" evidence="1">
    <location>
        <begin position="1"/>
        <end position="26"/>
    </location>
</feature>
<keyword evidence="3" id="KW-1185">Reference proteome</keyword>
<name>A0A0L7RGC5_9HYME</name>
<protein>
    <submittedName>
        <fullName evidence="2">Uncharacterized protein</fullName>
    </submittedName>
</protein>
<feature type="region of interest" description="Disordered" evidence="1">
    <location>
        <begin position="59"/>
        <end position="80"/>
    </location>
</feature>
<accession>A0A0L7RGC5</accession>
<evidence type="ECO:0000313" key="3">
    <source>
        <dbReference type="Proteomes" id="UP000053825"/>
    </source>
</evidence>
<sequence>MGWPRGNTSSIEQREERASPVAEEDPELARYGLSEREIRCGTGVPLLVASVGRPLLTVSAVPRKQSPGSELAQRRGRPPP</sequence>
<evidence type="ECO:0000313" key="2">
    <source>
        <dbReference type="EMBL" id="KOC69884.1"/>
    </source>
</evidence>
<proteinExistence type="predicted"/>
<organism evidence="2 3">
    <name type="scientific">Habropoda laboriosa</name>
    <dbReference type="NCBI Taxonomy" id="597456"/>
    <lineage>
        <taxon>Eukaryota</taxon>
        <taxon>Metazoa</taxon>
        <taxon>Ecdysozoa</taxon>
        <taxon>Arthropoda</taxon>
        <taxon>Hexapoda</taxon>
        <taxon>Insecta</taxon>
        <taxon>Pterygota</taxon>
        <taxon>Neoptera</taxon>
        <taxon>Endopterygota</taxon>
        <taxon>Hymenoptera</taxon>
        <taxon>Apocrita</taxon>
        <taxon>Aculeata</taxon>
        <taxon>Apoidea</taxon>
        <taxon>Anthophila</taxon>
        <taxon>Apidae</taxon>
        <taxon>Habropoda</taxon>
    </lineage>
</organism>
<dbReference type="EMBL" id="KQ414597">
    <property type="protein sequence ID" value="KOC69884.1"/>
    <property type="molecule type" value="Genomic_DNA"/>
</dbReference>
<dbReference type="Proteomes" id="UP000053825">
    <property type="component" value="Unassembled WGS sequence"/>
</dbReference>
<feature type="compositionally biased region" description="Polar residues" evidence="1">
    <location>
        <begin position="1"/>
        <end position="11"/>
    </location>
</feature>
<dbReference type="AlphaFoldDB" id="A0A0L7RGC5"/>
<reference evidence="2 3" key="1">
    <citation type="submission" date="2015-07" db="EMBL/GenBank/DDBJ databases">
        <title>The genome of Habropoda laboriosa.</title>
        <authorList>
            <person name="Pan H."/>
            <person name="Kapheim K."/>
        </authorList>
    </citation>
    <scope>NUCLEOTIDE SEQUENCE [LARGE SCALE GENOMIC DNA]</scope>
    <source>
        <strain evidence="2">0110345459</strain>
    </source>
</reference>
<evidence type="ECO:0000256" key="1">
    <source>
        <dbReference type="SAM" id="MobiDB-lite"/>
    </source>
</evidence>
<gene>
    <name evidence="2" type="ORF">WH47_09102</name>
</gene>